<evidence type="ECO:0000256" key="1">
    <source>
        <dbReference type="ARBA" id="ARBA00001947"/>
    </source>
</evidence>
<comment type="caution">
    <text evidence="7">The sequence shown here is derived from an EMBL/GenBank/DDBJ whole genome shotgun (WGS) entry which is preliminary data.</text>
</comment>
<keyword evidence="7" id="KW-0223">Dioxygenase</keyword>
<dbReference type="Proteomes" id="UP000774617">
    <property type="component" value="Unassembled WGS sequence"/>
</dbReference>
<dbReference type="Gene3D" id="3.40.830.10">
    <property type="entry name" value="LigB-like"/>
    <property type="match status" value="1"/>
</dbReference>
<sequence length="371" mass="40797">MSGSPVRTFSFIVAVLAVLIGLFVSSYDFRAAIRSYIPSTSFLIANCSEAGEMRGGMANPVSRTPLYFLSHGGPSLIEEPEHPAYGKLQEIGREITEKVKPEAVVIFSAHWQGGKNRVLVNTAEITDLIYDFYGFPDWYYSVKFPHVGSKDLAQNVMSKLENAGIEYAPVERGLDHGAWLPLLVAFDPKENPLNVPIVQVSLFKNEDPDEHYHLGEAVAALREENILVLASGMAVHNLRDLRNSRGQDQPMPYVNSFDEALKEAATAQPDQRKAKMAQLLKRGDARQAHPTFDHLLPIHIAAGAAGRDSGTRLFTMADGSMSWAQYRFGDVMVNETVEANIFSFPNSTLGSTSRASLIKIGVCGLCFFMVG</sequence>
<evidence type="ECO:0000256" key="2">
    <source>
        <dbReference type="ARBA" id="ARBA00007581"/>
    </source>
</evidence>
<feature type="domain" description="Extradiol ring-cleavage dioxygenase class III enzyme subunit B" evidence="6">
    <location>
        <begin position="66"/>
        <end position="308"/>
    </location>
</feature>
<reference evidence="7 8" key="1">
    <citation type="journal article" date="2021" name="Nat. Commun.">
        <title>Genetic determinants of endophytism in the Arabidopsis root mycobiome.</title>
        <authorList>
            <person name="Mesny F."/>
            <person name="Miyauchi S."/>
            <person name="Thiergart T."/>
            <person name="Pickel B."/>
            <person name="Atanasova L."/>
            <person name="Karlsson M."/>
            <person name="Huettel B."/>
            <person name="Barry K.W."/>
            <person name="Haridas S."/>
            <person name="Chen C."/>
            <person name="Bauer D."/>
            <person name="Andreopoulos W."/>
            <person name="Pangilinan J."/>
            <person name="LaButti K."/>
            <person name="Riley R."/>
            <person name="Lipzen A."/>
            <person name="Clum A."/>
            <person name="Drula E."/>
            <person name="Henrissat B."/>
            <person name="Kohler A."/>
            <person name="Grigoriev I.V."/>
            <person name="Martin F.M."/>
            <person name="Hacquard S."/>
        </authorList>
    </citation>
    <scope>NUCLEOTIDE SEQUENCE [LARGE SCALE GENOMIC DNA]</scope>
    <source>
        <strain evidence="7 8">MPI-SDFR-AT-0080</strain>
    </source>
</reference>
<evidence type="ECO:0000313" key="8">
    <source>
        <dbReference type="Proteomes" id="UP000774617"/>
    </source>
</evidence>
<evidence type="ECO:0000256" key="4">
    <source>
        <dbReference type="ARBA" id="ARBA00022833"/>
    </source>
</evidence>
<protein>
    <submittedName>
        <fullName evidence="7">Aromatic ring-opening dioxygenase LigB subunit</fullName>
    </submittedName>
</protein>
<comment type="cofactor">
    <cofactor evidence="1">
        <name>Zn(2+)</name>
        <dbReference type="ChEBI" id="CHEBI:29105"/>
    </cofactor>
</comment>
<evidence type="ECO:0000259" key="6">
    <source>
        <dbReference type="Pfam" id="PF02900"/>
    </source>
</evidence>
<dbReference type="GO" id="GO:0051213">
    <property type="term" value="F:dioxygenase activity"/>
    <property type="evidence" value="ECO:0007669"/>
    <property type="project" value="UniProtKB-KW"/>
</dbReference>
<evidence type="ECO:0000313" key="7">
    <source>
        <dbReference type="EMBL" id="KAH7064910.1"/>
    </source>
</evidence>
<dbReference type="InterPro" id="IPR004183">
    <property type="entry name" value="Xdiol_dOase_suB"/>
</dbReference>
<dbReference type="PANTHER" id="PTHR30096:SF0">
    <property type="entry name" value="4,5-DOPA DIOXYGENASE EXTRADIOL-LIKE PROTEIN"/>
    <property type="match status" value="1"/>
</dbReference>
<keyword evidence="4" id="KW-0862">Zinc</keyword>
<evidence type="ECO:0000256" key="5">
    <source>
        <dbReference type="ARBA" id="ARBA00023002"/>
    </source>
</evidence>
<accession>A0ABQ8GUI3</accession>
<keyword evidence="5" id="KW-0560">Oxidoreductase</keyword>
<keyword evidence="3" id="KW-0479">Metal-binding</keyword>
<dbReference type="CDD" id="cd07363">
    <property type="entry name" value="45_DOPA_Dioxygenase"/>
    <property type="match status" value="1"/>
</dbReference>
<gene>
    <name evidence="7" type="ORF">B0J12DRAFT_715281</name>
</gene>
<evidence type="ECO:0000256" key="3">
    <source>
        <dbReference type="ARBA" id="ARBA00022723"/>
    </source>
</evidence>
<dbReference type="Pfam" id="PF02900">
    <property type="entry name" value="LigB"/>
    <property type="match status" value="1"/>
</dbReference>
<name>A0ABQ8GUI3_9PEZI</name>
<dbReference type="EMBL" id="JAGTJR010000001">
    <property type="protein sequence ID" value="KAH7064910.1"/>
    <property type="molecule type" value="Genomic_DNA"/>
</dbReference>
<proteinExistence type="inferred from homology"/>
<comment type="similarity">
    <text evidence="2">Belongs to the DODA-type extradiol aromatic ring-opening dioxygenase family.</text>
</comment>
<organism evidence="7 8">
    <name type="scientific">Macrophomina phaseolina</name>
    <dbReference type="NCBI Taxonomy" id="35725"/>
    <lineage>
        <taxon>Eukaryota</taxon>
        <taxon>Fungi</taxon>
        <taxon>Dikarya</taxon>
        <taxon>Ascomycota</taxon>
        <taxon>Pezizomycotina</taxon>
        <taxon>Dothideomycetes</taxon>
        <taxon>Dothideomycetes incertae sedis</taxon>
        <taxon>Botryosphaeriales</taxon>
        <taxon>Botryosphaeriaceae</taxon>
        <taxon>Macrophomina</taxon>
    </lineage>
</organism>
<dbReference type="InterPro" id="IPR014436">
    <property type="entry name" value="Extradiol_dOase_DODA"/>
</dbReference>
<keyword evidence="8" id="KW-1185">Reference proteome</keyword>
<dbReference type="PANTHER" id="PTHR30096">
    <property type="entry name" value="4,5-DOPA DIOXYGENASE EXTRADIOL-LIKE PROTEIN"/>
    <property type="match status" value="1"/>
</dbReference>
<dbReference type="SUPFAM" id="SSF53213">
    <property type="entry name" value="LigB-like"/>
    <property type="match status" value="1"/>
</dbReference>